<keyword evidence="2" id="KW-1185">Reference proteome</keyword>
<dbReference type="EMBL" id="BGPR01009635">
    <property type="protein sequence ID" value="GBN41296.1"/>
    <property type="molecule type" value="Genomic_DNA"/>
</dbReference>
<gene>
    <name evidence="1" type="ORF">AVEN_33798_1</name>
</gene>
<dbReference type="Proteomes" id="UP000499080">
    <property type="component" value="Unassembled WGS sequence"/>
</dbReference>
<comment type="caution">
    <text evidence="1">The sequence shown here is derived from an EMBL/GenBank/DDBJ whole genome shotgun (WGS) entry which is preliminary data.</text>
</comment>
<evidence type="ECO:0000313" key="2">
    <source>
        <dbReference type="Proteomes" id="UP000499080"/>
    </source>
</evidence>
<reference evidence="1 2" key="1">
    <citation type="journal article" date="2019" name="Sci. Rep.">
        <title>Orb-weaving spider Araneus ventricosus genome elucidates the spidroin gene catalogue.</title>
        <authorList>
            <person name="Kono N."/>
            <person name="Nakamura H."/>
            <person name="Ohtoshi R."/>
            <person name="Moran D.A.P."/>
            <person name="Shinohara A."/>
            <person name="Yoshida Y."/>
            <person name="Fujiwara M."/>
            <person name="Mori M."/>
            <person name="Tomita M."/>
            <person name="Arakawa K."/>
        </authorList>
    </citation>
    <scope>NUCLEOTIDE SEQUENCE [LARGE SCALE GENOMIC DNA]</scope>
</reference>
<accession>A0A4Y2NU68</accession>
<dbReference type="AlphaFoldDB" id="A0A4Y2NU68"/>
<protein>
    <submittedName>
        <fullName evidence="1">Uncharacterized protein</fullName>
    </submittedName>
</protein>
<proteinExistence type="predicted"/>
<sequence length="112" mass="13189">MITKCEEFLLRAGRHGISSQNFYRRCKIRFPGYEIEQYAQDESQLPPPRLPTDGLVFHSLLKDTVYKLKETHTLDVVYHKVGWFLLPDNKRFQCRQYLEAGCVYELSMVDGD</sequence>
<evidence type="ECO:0000313" key="1">
    <source>
        <dbReference type="EMBL" id="GBN41296.1"/>
    </source>
</evidence>
<organism evidence="1 2">
    <name type="scientific">Araneus ventricosus</name>
    <name type="common">Orbweaver spider</name>
    <name type="synonym">Epeira ventricosa</name>
    <dbReference type="NCBI Taxonomy" id="182803"/>
    <lineage>
        <taxon>Eukaryota</taxon>
        <taxon>Metazoa</taxon>
        <taxon>Ecdysozoa</taxon>
        <taxon>Arthropoda</taxon>
        <taxon>Chelicerata</taxon>
        <taxon>Arachnida</taxon>
        <taxon>Araneae</taxon>
        <taxon>Araneomorphae</taxon>
        <taxon>Entelegynae</taxon>
        <taxon>Araneoidea</taxon>
        <taxon>Araneidae</taxon>
        <taxon>Araneus</taxon>
    </lineage>
</organism>
<name>A0A4Y2NU68_ARAVE</name>